<evidence type="ECO:0000256" key="1">
    <source>
        <dbReference type="ARBA" id="ARBA00022898"/>
    </source>
</evidence>
<evidence type="ECO:0000313" key="4">
    <source>
        <dbReference type="Proteomes" id="UP000276282"/>
    </source>
</evidence>
<dbReference type="SUPFAM" id="SSF53383">
    <property type="entry name" value="PLP-dependent transferases"/>
    <property type="match status" value="1"/>
</dbReference>
<feature type="domain" description="Aminotransferase class V" evidence="2">
    <location>
        <begin position="52"/>
        <end position="352"/>
    </location>
</feature>
<keyword evidence="4" id="KW-1185">Reference proteome</keyword>
<proteinExistence type="predicted"/>
<dbReference type="PANTHER" id="PTHR43586:SF15">
    <property type="entry name" value="BLR3095 PROTEIN"/>
    <property type="match status" value="1"/>
</dbReference>
<sequence>MKNLRKAFPALRQYVYLNTASCGLMSEKVFEYRQDHDLDLLIAGSIFRDKHGEVLEKVRETAGDFFSCAPNRVGLIHNFSSGFNTLLSGINSSSRILLLKEDYPSINWAVNSREFDVCYAKIDDKLEQNIEEALSENKPDLFCFSIVQYENGIKLSISFLKEMKEKFPDTLFVADGTQFLGTEKFDFDASKIDVVIASCYKWMNAGYGNAVMLFQEDVPKKIDPKSCGFNSLQGKYKAHEGNFLGKFEPGHQDSLNFGSIMAAIKLINSVGISLIEERIKLLSQKAKEEFKKLGLLEDAVVNRAQHSSIFNIGGDAKLLQFLNDKNIICSLKEPGVRVSFHYYNTEEEIDLLVTALKEYFQK</sequence>
<dbReference type="InterPro" id="IPR015424">
    <property type="entry name" value="PyrdxlP-dep_Trfase"/>
</dbReference>
<dbReference type="InterPro" id="IPR000192">
    <property type="entry name" value="Aminotrans_V_dom"/>
</dbReference>
<dbReference type="EMBL" id="RBLG01000001">
    <property type="protein sequence ID" value="RKS56086.1"/>
    <property type="molecule type" value="Genomic_DNA"/>
</dbReference>
<dbReference type="RefSeq" id="WP_121344814.1">
    <property type="nucleotide sequence ID" value="NZ_RBLG01000001.1"/>
</dbReference>
<name>A0A495PZW3_9FLAO</name>
<dbReference type="InterPro" id="IPR015421">
    <property type="entry name" value="PyrdxlP-dep_Trfase_major"/>
</dbReference>
<protein>
    <submittedName>
        <fullName evidence="3">Selenocysteine lyase/cysteine desulfurase</fullName>
    </submittedName>
</protein>
<gene>
    <name evidence="3" type="ORF">BC962_1065</name>
</gene>
<organism evidence="3 4">
    <name type="scientific">Gillisia mitskevichiae</name>
    <dbReference type="NCBI Taxonomy" id="270921"/>
    <lineage>
        <taxon>Bacteria</taxon>
        <taxon>Pseudomonadati</taxon>
        <taxon>Bacteroidota</taxon>
        <taxon>Flavobacteriia</taxon>
        <taxon>Flavobacteriales</taxon>
        <taxon>Flavobacteriaceae</taxon>
        <taxon>Gillisia</taxon>
    </lineage>
</organism>
<dbReference type="Proteomes" id="UP000276282">
    <property type="component" value="Unassembled WGS sequence"/>
</dbReference>
<evidence type="ECO:0000259" key="2">
    <source>
        <dbReference type="Pfam" id="PF00266"/>
    </source>
</evidence>
<dbReference type="Gene3D" id="3.40.640.10">
    <property type="entry name" value="Type I PLP-dependent aspartate aminotransferase-like (Major domain)"/>
    <property type="match status" value="1"/>
</dbReference>
<keyword evidence="3" id="KW-0456">Lyase</keyword>
<dbReference type="GO" id="GO:0016829">
    <property type="term" value="F:lyase activity"/>
    <property type="evidence" value="ECO:0007669"/>
    <property type="project" value="UniProtKB-KW"/>
</dbReference>
<dbReference type="OrthoDB" id="513408at2"/>
<dbReference type="Gene3D" id="3.90.1150.10">
    <property type="entry name" value="Aspartate Aminotransferase, domain 1"/>
    <property type="match status" value="1"/>
</dbReference>
<reference evidence="3 4" key="1">
    <citation type="submission" date="2018-10" db="EMBL/GenBank/DDBJ databases">
        <title>Genomic Encyclopedia of Archaeal and Bacterial Type Strains, Phase II (KMG-II): from individual species to whole genera.</title>
        <authorList>
            <person name="Goeker M."/>
        </authorList>
    </citation>
    <scope>NUCLEOTIDE SEQUENCE [LARGE SCALE GENOMIC DNA]</scope>
    <source>
        <strain evidence="3 4">DSM 19839</strain>
    </source>
</reference>
<evidence type="ECO:0000313" key="3">
    <source>
        <dbReference type="EMBL" id="RKS56086.1"/>
    </source>
</evidence>
<comment type="caution">
    <text evidence="3">The sequence shown here is derived from an EMBL/GenBank/DDBJ whole genome shotgun (WGS) entry which is preliminary data.</text>
</comment>
<dbReference type="PANTHER" id="PTHR43586">
    <property type="entry name" value="CYSTEINE DESULFURASE"/>
    <property type="match status" value="1"/>
</dbReference>
<dbReference type="Pfam" id="PF00266">
    <property type="entry name" value="Aminotran_5"/>
    <property type="match status" value="1"/>
</dbReference>
<keyword evidence="1" id="KW-0663">Pyridoxal phosphate</keyword>
<dbReference type="AlphaFoldDB" id="A0A495PZW3"/>
<dbReference type="InterPro" id="IPR015422">
    <property type="entry name" value="PyrdxlP-dep_Trfase_small"/>
</dbReference>
<accession>A0A495PZW3</accession>